<protein>
    <submittedName>
        <fullName evidence="1">Uncharacterized protein</fullName>
    </submittedName>
</protein>
<gene>
    <name evidence="1" type="ORF">Tci_044407</name>
</gene>
<sequence>MTPPLGFLTLPHIPKVNTNERPIVTTTVFAATTLGNMLFTYRASTSIDHTPMISLAFVEANYEILGSLLRDRRRQICNKDLQIELEYFSEDYDEEREMESRLERTRKVTPPLRMNTEGNKPSKAGAEENGRREMNLSPLLVAHLGRNKNGQPLQSSLTSVHGGRQSSINIGGNLPPNGTLLLHPAQPFIPSGAHVPNGFVPTHVDPYSQPYASIINGQTPSFPFQAHTGNPSVGGTSVYPLQGGYIPQTFPNGNVLCTTGLRIL</sequence>
<name>A0A6L2MG43_TANCI</name>
<accession>A0A6L2MG43</accession>
<proteinExistence type="predicted"/>
<comment type="caution">
    <text evidence="1">The sequence shown here is derived from an EMBL/GenBank/DDBJ whole genome shotgun (WGS) entry which is preliminary data.</text>
</comment>
<dbReference type="AlphaFoldDB" id="A0A6L2MG43"/>
<organism evidence="1">
    <name type="scientific">Tanacetum cinerariifolium</name>
    <name type="common">Dalmatian daisy</name>
    <name type="synonym">Chrysanthemum cinerariifolium</name>
    <dbReference type="NCBI Taxonomy" id="118510"/>
    <lineage>
        <taxon>Eukaryota</taxon>
        <taxon>Viridiplantae</taxon>
        <taxon>Streptophyta</taxon>
        <taxon>Embryophyta</taxon>
        <taxon>Tracheophyta</taxon>
        <taxon>Spermatophyta</taxon>
        <taxon>Magnoliopsida</taxon>
        <taxon>eudicotyledons</taxon>
        <taxon>Gunneridae</taxon>
        <taxon>Pentapetalae</taxon>
        <taxon>asterids</taxon>
        <taxon>campanulids</taxon>
        <taxon>Asterales</taxon>
        <taxon>Asteraceae</taxon>
        <taxon>Asteroideae</taxon>
        <taxon>Anthemideae</taxon>
        <taxon>Anthemidinae</taxon>
        <taxon>Tanacetum</taxon>
    </lineage>
</organism>
<reference evidence="1" key="1">
    <citation type="journal article" date="2019" name="Sci. Rep.">
        <title>Draft genome of Tanacetum cinerariifolium, the natural source of mosquito coil.</title>
        <authorList>
            <person name="Yamashiro T."/>
            <person name="Shiraishi A."/>
            <person name="Satake H."/>
            <person name="Nakayama K."/>
        </authorList>
    </citation>
    <scope>NUCLEOTIDE SEQUENCE</scope>
</reference>
<evidence type="ECO:0000313" key="1">
    <source>
        <dbReference type="EMBL" id="GEU72429.1"/>
    </source>
</evidence>
<dbReference type="EMBL" id="BKCJ010006492">
    <property type="protein sequence ID" value="GEU72429.1"/>
    <property type="molecule type" value="Genomic_DNA"/>
</dbReference>